<dbReference type="Pfam" id="PF16024">
    <property type="entry name" value="DUF4785_1st"/>
    <property type="match status" value="1"/>
</dbReference>
<accession>A0ABP7M7B8</accession>
<dbReference type="RefSeq" id="WP_344758289.1">
    <property type="nucleotide sequence ID" value="NZ_BAAAZU010000003.1"/>
</dbReference>
<dbReference type="InterPro" id="IPR031979">
    <property type="entry name" value="DUF4785_N"/>
</dbReference>
<gene>
    <name evidence="4" type="ORF">GCM10022229_04260</name>
</gene>
<feature type="domain" description="DUF4785" evidence="3">
    <location>
        <begin position="301"/>
        <end position="403"/>
    </location>
</feature>
<evidence type="ECO:0000259" key="2">
    <source>
        <dbReference type="Pfam" id="PF16024"/>
    </source>
</evidence>
<organism evidence="4 5">
    <name type="scientific">Luteimonas lutimaris</name>
    <dbReference type="NCBI Taxonomy" id="698645"/>
    <lineage>
        <taxon>Bacteria</taxon>
        <taxon>Pseudomonadati</taxon>
        <taxon>Pseudomonadota</taxon>
        <taxon>Gammaproteobacteria</taxon>
        <taxon>Lysobacterales</taxon>
        <taxon>Lysobacteraceae</taxon>
        <taxon>Luteimonas</taxon>
    </lineage>
</organism>
<keyword evidence="1" id="KW-0732">Signal</keyword>
<feature type="domain" description="DUF4785" evidence="2">
    <location>
        <begin position="50"/>
        <end position="191"/>
    </location>
</feature>
<dbReference type="Gene3D" id="2.60.40.3870">
    <property type="entry name" value="Uncharacterised protein PF16024, DUF4785"/>
    <property type="match status" value="1"/>
</dbReference>
<name>A0ABP7M7B8_9GAMM</name>
<proteinExistence type="predicted"/>
<evidence type="ECO:0000259" key="3">
    <source>
        <dbReference type="Pfam" id="PF20943"/>
    </source>
</evidence>
<evidence type="ECO:0000313" key="5">
    <source>
        <dbReference type="Proteomes" id="UP001501727"/>
    </source>
</evidence>
<reference evidence="5" key="1">
    <citation type="journal article" date="2019" name="Int. J. Syst. Evol. Microbiol.">
        <title>The Global Catalogue of Microorganisms (GCM) 10K type strain sequencing project: providing services to taxonomists for standard genome sequencing and annotation.</title>
        <authorList>
            <consortium name="The Broad Institute Genomics Platform"/>
            <consortium name="The Broad Institute Genome Sequencing Center for Infectious Disease"/>
            <person name="Wu L."/>
            <person name="Ma J."/>
        </authorList>
    </citation>
    <scope>NUCLEOTIDE SEQUENCE [LARGE SCALE GENOMIC DNA]</scope>
    <source>
        <strain evidence="5">JCM 16916</strain>
    </source>
</reference>
<evidence type="ECO:0000313" key="4">
    <source>
        <dbReference type="EMBL" id="GAA3914420.1"/>
    </source>
</evidence>
<dbReference type="InterPro" id="IPR048295">
    <property type="entry name" value="DUF4785_C"/>
</dbReference>
<evidence type="ECO:0000256" key="1">
    <source>
        <dbReference type="SAM" id="SignalP"/>
    </source>
</evidence>
<comment type="caution">
    <text evidence="4">The sequence shown here is derived from an EMBL/GenBank/DDBJ whole genome shotgun (WGS) entry which is preliminary data.</text>
</comment>
<feature type="chain" id="PRO_5046340536" description="DUF4785 family protein" evidence="1">
    <location>
        <begin position="24"/>
        <end position="414"/>
    </location>
</feature>
<protein>
    <recommendedName>
        <fullName evidence="6">DUF4785 family protein</fullName>
    </recommendedName>
</protein>
<dbReference type="Proteomes" id="UP001501727">
    <property type="component" value="Unassembled WGS sequence"/>
</dbReference>
<evidence type="ECO:0008006" key="6">
    <source>
        <dbReference type="Google" id="ProtNLM"/>
    </source>
</evidence>
<dbReference type="EMBL" id="BAAAZU010000003">
    <property type="protein sequence ID" value="GAA3914420.1"/>
    <property type="molecule type" value="Genomic_DNA"/>
</dbReference>
<dbReference type="Gene3D" id="2.60.120.1370">
    <property type="match status" value="1"/>
</dbReference>
<dbReference type="Pfam" id="PF20943">
    <property type="entry name" value="DUF4785_3rd"/>
    <property type="match status" value="1"/>
</dbReference>
<keyword evidence="5" id="KW-1185">Reference proteome</keyword>
<sequence>MTRQTITLATLAAALALAGAVHAQDATLLPAARGDVTLRGLVTDAPATPPSVERAPVHFAWALPDDAGAITAPTPYAAVSREYWKDVDGAALARGVTIHTTAPGALVLISPGGGDSRGVAPEALQVRQGGRAVAARDATVALAPQAALEAATGASFAPGALGFRLSPALGAGAFDLQVADARGRYVVHVREPDSAVALRVENPVSAYRTGDRVSLQASLDSETGHAGLQEIGGMLVAPDGRDFPLRANRTRNGIDLEAMLPEDASTVPGLWEAHVLAAGDADGAEVLRDAKVAFEVAAPTARLRGRYIARSDAGGQLAFDLPVEVGSPGRYEVRAVLYGTDRAGALAPVAVGHAADWLGRGAGALTLVFPPEVTRDATAPYELRQLGLHDQGRMGRLEYRERAARVASRPLIGR</sequence>
<feature type="signal peptide" evidence="1">
    <location>
        <begin position="1"/>
        <end position="23"/>
    </location>
</feature>